<feature type="region of interest" description="Disordered" evidence="1">
    <location>
        <begin position="299"/>
        <end position="322"/>
    </location>
</feature>
<sequence length="404" mass="45579">MNWTNVDARWYSSNNVKAVPMYVFPVPEGTWSVEISTEGYQPTASTTDPNKGKVDGMIAYSDDQSEVWNVGINQNCNITNLKADNSWKYGHPDMEINNCHFNQGQVLEMDGTISFHVETTGSDASFFLVGPAVQKQSKYNYAVSYGAWTDRDMELGLISVSLDEKDGSRGSAMKRPRREGHSKAVSTWETINLPEKENSEKSITSQRQDSKTQPQQGFSDAGSEDNKEWDFTPGTRMFLPEDFEEPREVQNDDLLRDRGIVVDPSLLEIPDSPPPRADHKDTDPWAEVERYKSSHKALVGEDTRSRQSSLTGGSLAGGSLRKLKPVTPDEYEQAKMKDESRLQYEQDLSEYHKTLKRPGSALIPRDDGELMEMDPSQRKLMKNAGVNLDKYGRPIKKGFLSFRK</sequence>
<feature type="compositionally biased region" description="Low complexity" evidence="1">
    <location>
        <begin position="308"/>
        <end position="320"/>
    </location>
</feature>
<organism evidence="2">
    <name type="scientific">Brassica yellows virus</name>
    <dbReference type="NCBI Taxonomy" id="1046403"/>
    <lineage>
        <taxon>Viruses</taxon>
        <taxon>Riboviria</taxon>
        <taxon>Orthornavirae</taxon>
        <taxon>Pisuviricota</taxon>
        <taxon>Pisoniviricetes</taxon>
        <taxon>Sobelivirales</taxon>
        <taxon>Solemoviridae</taxon>
        <taxon>Polerovirus</taxon>
        <taxon>Polerovirus TUYV</taxon>
        <taxon>Turnip yellows virus</taxon>
    </lineage>
</organism>
<dbReference type="Pfam" id="PF01690">
    <property type="entry name" value="PLRV_ORF5"/>
    <property type="match status" value="1"/>
</dbReference>
<dbReference type="EMBL" id="KY310572">
    <property type="protein sequence ID" value="ASJ27535.1"/>
    <property type="molecule type" value="Genomic_RNA"/>
</dbReference>
<feature type="region of interest" description="Disordered" evidence="1">
    <location>
        <begin position="165"/>
        <end position="238"/>
    </location>
</feature>
<evidence type="ECO:0000256" key="1">
    <source>
        <dbReference type="SAM" id="MobiDB-lite"/>
    </source>
</evidence>
<protein>
    <submittedName>
        <fullName evidence="2">Read-through protein</fullName>
    </submittedName>
</protein>
<reference evidence="2" key="1">
    <citation type="submission" date="2016-12" db="EMBL/GenBank/DDBJ databases">
        <authorList>
            <person name="Song W.-J."/>
            <person name="Kurnit D.M."/>
        </authorList>
    </citation>
    <scope>NUCLEOTIDE SEQUENCE</scope>
    <source>
        <strain evidence="2">China</strain>
    </source>
</reference>
<feature type="compositionally biased region" description="Polar residues" evidence="1">
    <location>
        <begin position="201"/>
        <end position="218"/>
    </location>
</feature>
<dbReference type="GO" id="GO:0019028">
    <property type="term" value="C:viral capsid"/>
    <property type="evidence" value="ECO:0007669"/>
    <property type="project" value="InterPro"/>
</dbReference>
<evidence type="ECO:0000313" key="2">
    <source>
        <dbReference type="EMBL" id="ASJ27535.1"/>
    </source>
</evidence>
<name>A0A240G1B3_9VIRU</name>
<dbReference type="PRINTS" id="PR00910">
    <property type="entry name" value="LVIRUSORF6"/>
</dbReference>
<proteinExistence type="predicted"/>
<dbReference type="InterPro" id="IPR002929">
    <property type="entry name" value="PLrV_ORF5"/>
</dbReference>
<accession>A0A240G1B3</accession>
<gene>
    <name evidence="2" type="primary">gp6</name>
</gene>